<proteinExistence type="predicted"/>
<dbReference type="PROSITE" id="PS51462">
    <property type="entry name" value="NUDIX"/>
    <property type="match status" value="1"/>
</dbReference>
<dbReference type="EMBL" id="QUAJ01000003">
    <property type="protein sequence ID" value="REI42667.1"/>
    <property type="molecule type" value="Genomic_DNA"/>
</dbReference>
<keyword evidence="3" id="KW-0479">Metal-binding</keyword>
<dbReference type="Pfam" id="PF00293">
    <property type="entry name" value="NUDIX"/>
    <property type="match status" value="1"/>
</dbReference>
<organism evidence="8 9">
    <name type="scientific">Psychrilyobacter piezotolerans</name>
    <dbReference type="NCBI Taxonomy" id="2293438"/>
    <lineage>
        <taxon>Bacteria</taxon>
        <taxon>Fusobacteriati</taxon>
        <taxon>Fusobacteriota</taxon>
        <taxon>Fusobacteriia</taxon>
        <taxon>Fusobacteriales</taxon>
        <taxon>Fusobacteriaceae</taxon>
        <taxon>Psychrilyobacter</taxon>
    </lineage>
</organism>
<protein>
    <submittedName>
        <fullName evidence="8">NUDIX domain-containing protein</fullName>
    </submittedName>
</protein>
<evidence type="ECO:0000256" key="2">
    <source>
        <dbReference type="ARBA" id="ARBA00001946"/>
    </source>
</evidence>
<dbReference type="InterPro" id="IPR045121">
    <property type="entry name" value="CoAse"/>
</dbReference>
<dbReference type="SUPFAM" id="SSF55811">
    <property type="entry name" value="Nudix"/>
    <property type="match status" value="1"/>
</dbReference>
<dbReference type="InterPro" id="IPR000086">
    <property type="entry name" value="NUDIX_hydrolase_dom"/>
</dbReference>
<evidence type="ECO:0000256" key="1">
    <source>
        <dbReference type="ARBA" id="ARBA00001936"/>
    </source>
</evidence>
<sequence length="210" mass="24362">MDREKIREKLNDGIIGREKNFNSAVLASIIEIDGEYNFILEKRSKNISQGGEISFPGGGWEKTDKNFEDTAIRETVEELGVLPKNIEVLGKLGTLIIPAGVLIEVYVGEILCRVEDLNINLKEVEEILIIPVDYFRDNPPKVEKITVQMHPHYELDGKRVKFPAKYYNLPEKYHEPWNGREREVYIYEYHKEVIWGITADIIYEIINKII</sequence>
<dbReference type="CDD" id="cd03426">
    <property type="entry name" value="NUDIX_CoAse_Nudt7"/>
    <property type="match status" value="1"/>
</dbReference>
<dbReference type="Gene3D" id="3.90.79.10">
    <property type="entry name" value="Nucleoside Triphosphate Pyrophosphohydrolase"/>
    <property type="match status" value="1"/>
</dbReference>
<evidence type="ECO:0000256" key="3">
    <source>
        <dbReference type="ARBA" id="ARBA00022723"/>
    </source>
</evidence>
<dbReference type="PANTHER" id="PTHR12992">
    <property type="entry name" value="NUDIX HYDROLASE"/>
    <property type="match status" value="1"/>
</dbReference>
<dbReference type="PANTHER" id="PTHR12992:SF11">
    <property type="entry name" value="MITOCHONDRIAL COENZYME A DIPHOSPHATASE NUDT8"/>
    <property type="match status" value="1"/>
</dbReference>
<gene>
    <name evidence="8" type="ORF">DYH56_02550</name>
</gene>
<comment type="cofactor">
    <cofactor evidence="2">
        <name>Mg(2+)</name>
        <dbReference type="ChEBI" id="CHEBI:18420"/>
    </cofactor>
</comment>
<evidence type="ECO:0000256" key="4">
    <source>
        <dbReference type="ARBA" id="ARBA00022801"/>
    </source>
</evidence>
<comment type="caution">
    <text evidence="8">The sequence shown here is derived from an EMBL/GenBank/DDBJ whole genome shotgun (WGS) entry which is preliminary data.</text>
</comment>
<keyword evidence="5" id="KW-0460">Magnesium</keyword>
<dbReference type="Proteomes" id="UP000263486">
    <property type="component" value="Unassembled WGS sequence"/>
</dbReference>
<evidence type="ECO:0000256" key="6">
    <source>
        <dbReference type="ARBA" id="ARBA00023211"/>
    </source>
</evidence>
<keyword evidence="9" id="KW-1185">Reference proteome</keyword>
<keyword evidence="6" id="KW-0464">Manganese</keyword>
<comment type="cofactor">
    <cofactor evidence="1">
        <name>Mn(2+)</name>
        <dbReference type="ChEBI" id="CHEBI:29035"/>
    </cofactor>
</comment>
<evidence type="ECO:0000313" key="9">
    <source>
        <dbReference type="Proteomes" id="UP000263486"/>
    </source>
</evidence>
<keyword evidence="4" id="KW-0378">Hydrolase</keyword>
<name>A0ABX9KJY4_9FUSO</name>
<feature type="domain" description="Nudix hydrolase" evidence="7">
    <location>
        <begin position="16"/>
        <end position="153"/>
    </location>
</feature>
<evidence type="ECO:0000259" key="7">
    <source>
        <dbReference type="PROSITE" id="PS51462"/>
    </source>
</evidence>
<evidence type="ECO:0000313" key="8">
    <source>
        <dbReference type="EMBL" id="REI42667.1"/>
    </source>
</evidence>
<reference evidence="8 9" key="1">
    <citation type="submission" date="2018-08" db="EMBL/GenBank/DDBJ databases">
        <title>Draft genome sequence of Psychrilyobacter sp. strain SD5 isolated from Black Sea water.</title>
        <authorList>
            <person name="Yadav S."/>
            <person name="Villanueva L."/>
            <person name="Damste J.S.S."/>
        </authorList>
    </citation>
    <scope>NUCLEOTIDE SEQUENCE [LARGE SCALE GENOMIC DNA]</scope>
    <source>
        <strain evidence="8 9">SD5</strain>
    </source>
</reference>
<dbReference type="InterPro" id="IPR015797">
    <property type="entry name" value="NUDIX_hydrolase-like_dom_sf"/>
</dbReference>
<evidence type="ECO:0000256" key="5">
    <source>
        <dbReference type="ARBA" id="ARBA00022842"/>
    </source>
</evidence>
<accession>A0ABX9KJY4</accession>
<dbReference type="RefSeq" id="WP_114641290.1">
    <property type="nucleotide sequence ID" value="NZ_JAACIO010000003.1"/>
</dbReference>